<feature type="signal peptide" evidence="1">
    <location>
        <begin position="1"/>
        <end position="23"/>
    </location>
</feature>
<evidence type="ECO:0000256" key="1">
    <source>
        <dbReference type="SAM" id="SignalP"/>
    </source>
</evidence>
<gene>
    <name evidence="2" type="ORF">SEVIR_3G195550v2</name>
</gene>
<dbReference type="EMBL" id="CM016554">
    <property type="protein sequence ID" value="TKW26521.1"/>
    <property type="molecule type" value="Genomic_DNA"/>
</dbReference>
<organism evidence="2 3">
    <name type="scientific">Setaria viridis</name>
    <name type="common">Green bristlegrass</name>
    <name type="synonym">Setaria italica subsp. viridis</name>
    <dbReference type="NCBI Taxonomy" id="4556"/>
    <lineage>
        <taxon>Eukaryota</taxon>
        <taxon>Viridiplantae</taxon>
        <taxon>Streptophyta</taxon>
        <taxon>Embryophyta</taxon>
        <taxon>Tracheophyta</taxon>
        <taxon>Spermatophyta</taxon>
        <taxon>Magnoliopsida</taxon>
        <taxon>Liliopsida</taxon>
        <taxon>Poales</taxon>
        <taxon>Poaceae</taxon>
        <taxon>PACMAD clade</taxon>
        <taxon>Panicoideae</taxon>
        <taxon>Panicodae</taxon>
        <taxon>Paniceae</taxon>
        <taxon>Cenchrinae</taxon>
        <taxon>Setaria</taxon>
    </lineage>
</organism>
<accession>A0A4U6VB00</accession>
<reference evidence="2" key="1">
    <citation type="submission" date="2019-03" db="EMBL/GenBank/DDBJ databases">
        <title>WGS assembly of Setaria viridis.</title>
        <authorList>
            <person name="Huang P."/>
            <person name="Jenkins J."/>
            <person name="Grimwood J."/>
            <person name="Barry K."/>
            <person name="Healey A."/>
            <person name="Mamidi S."/>
            <person name="Sreedasyam A."/>
            <person name="Shu S."/>
            <person name="Feldman M."/>
            <person name="Wu J."/>
            <person name="Yu Y."/>
            <person name="Chen C."/>
            <person name="Johnson J."/>
            <person name="Rokhsar D."/>
            <person name="Baxter I."/>
            <person name="Schmutz J."/>
            <person name="Brutnell T."/>
            <person name="Kellogg E."/>
        </authorList>
    </citation>
    <scope>NUCLEOTIDE SEQUENCE [LARGE SCALE GENOMIC DNA]</scope>
</reference>
<evidence type="ECO:0000313" key="3">
    <source>
        <dbReference type="Proteomes" id="UP000298652"/>
    </source>
</evidence>
<dbReference type="AlphaFoldDB" id="A0A4U6VB00"/>
<keyword evidence="3" id="KW-1185">Reference proteome</keyword>
<dbReference type="Proteomes" id="UP000298652">
    <property type="component" value="Chromosome 3"/>
</dbReference>
<keyword evidence="1" id="KW-0732">Signal</keyword>
<protein>
    <submittedName>
        <fullName evidence="2">Uncharacterized protein</fullName>
    </submittedName>
</protein>
<name>A0A4U6VB00_SETVI</name>
<sequence>MTLCWIQYSLTFLICCSNNSISGCIISDLCVPQQLKLCGGDSFLLQQLKYKQAATSQI</sequence>
<proteinExistence type="predicted"/>
<evidence type="ECO:0000313" key="2">
    <source>
        <dbReference type="EMBL" id="TKW26521.1"/>
    </source>
</evidence>
<dbReference type="Gramene" id="TKW26521">
    <property type="protein sequence ID" value="TKW26521"/>
    <property type="gene ID" value="SEVIR_3G195550v2"/>
</dbReference>
<feature type="chain" id="PRO_5020894318" evidence="1">
    <location>
        <begin position="24"/>
        <end position="58"/>
    </location>
</feature>